<feature type="compositionally biased region" description="Low complexity" evidence="1">
    <location>
        <begin position="75"/>
        <end position="93"/>
    </location>
</feature>
<proteinExistence type="predicted"/>
<name>A0ABY2E5E7_9MICO</name>
<dbReference type="RefSeq" id="WP_133106737.1">
    <property type="nucleotide sequence ID" value="NZ_SMNA01000003.1"/>
</dbReference>
<dbReference type="EMBL" id="SMNA01000003">
    <property type="protein sequence ID" value="TDE95808.1"/>
    <property type="molecule type" value="Genomic_DNA"/>
</dbReference>
<comment type="caution">
    <text evidence="2">The sequence shown here is derived from an EMBL/GenBank/DDBJ whole genome shotgun (WGS) entry which is preliminary data.</text>
</comment>
<protein>
    <recommendedName>
        <fullName evidence="4">J domain-containing protein</fullName>
    </recommendedName>
</protein>
<sequence length="102" mass="10656">MGHRPEHPLALIARIHHDEAVTAAERRRHLAAHPDQVVPPRWLVTLRRLTAAVRTGLERRGARGVGAGGARTETRTATAAATRSGAASAAGAEECAGAACRA</sequence>
<reference evidence="2 3" key="1">
    <citation type="submission" date="2019-03" db="EMBL/GenBank/DDBJ databases">
        <title>Genomic features of bacteria from cold environments.</title>
        <authorList>
            <person name="Shen L."/>
        </authorList>
    </citation>
    <scope>NUCLEOTIDE SEQUENCE [LARGE SCALE GENOMIC DNA]</scope>
    <source>
        <strain evidence="3">T3246-1</strain>
    </source>
</reference>
<evidence type="ECO:0008006" key="4">
    <source>
        <dbReference type="Google" id="ProtNLM"/>
    </source>
</evidence>
<evidence type="ECO:0000256" key="1">
    <source>
        <dbReference type="SAM" id="MobiDB-lite"/>
    </source>
</evidence>
<accession>A0ABY2E5E7</accession>
<keyword evidence="3" id="KW-1185">Reference proteome</keyword>
<organism evidence="2 3">
    <name type="scientific">Occultella glacieicola</name>
    <dbReference type="NCBI Taxonomy" id="2518684"/>
    <lineage>
        <taxon>Bacteria</taxon>
        <taxon>Bacillati</taxon>
        <taxon>Actinomycetota</taxon>
        <taxon>Actinomycetes</taxon>
        <taxon>Micrococcales</taxon>
        <taxon>Ruaniaceae</taxon>
        <taxon>Occultella</taxon>
    </lineage>
</organism>
<evidence type="ECO:0000313" key="3">
    <source>
        <dbReference type="Proteomes" id="UP000504882"/>
    </source>
</evidence>
<evidence type="ECO:0000313" key="2">
    <source>
        <dbReference type="EMBL" id="TDE95808.1"/>
    </source>
</evidence>
<gene>
    <name evidence="2" type="ORF">EXU48_05980</name>
</gene>
<feature type="region of interest" description="Disordered" evidence="1">
    <location>
        <begin position="61"/>
        <end position="93"/>
    </location>
</feature>
<dbReference type="Proteomes" id="UP000504882">
    <property type="component" value="Unassembled WGS sequence"/>
</dbReference>